<proteinExistence type="inferred from homology"/>
<evidence type="ECO:0000313" key="5">
    <source>
        <dbReference type="EMBL" id="MBC2596259.1"/>
    </source>
</evidence>
<evidence type="ECO:0000256" key="1">
    <source>
        <dbReference type="ARBA" id="ARBA00007228"/>
    </source>
</evidence>
<gene>
    <name evidence="5" type="primary">rlmB</name>
    <name evidence="5" type="ORF">H5P28_18475</name>
</gene>
<comment type="caution">
    <text evidence="5">The sequence shown here is derived from an EMBL/GenBank/DDBJ whole genome shotgun (WGS) entry which is preliminary data.</text>
</comment>
<dbReference type="InterPro" id="IPR001537">
    <property type="entry name" value="SpoU_MeTrfase"/>
</dbReference>
<organism evidence="5 6">
    <name type="scientific">Ruficoccus amylovorans</name>
    <dbReference type="NCBI Taxonomy" id="1804625"/>
    <lineage>
        <taxon>Bacteria</taxon>
        <taxon>Pseudomonadati</taxon>
        <taxon>Verrucomicrobiota</taxon>
        <taxon>Opitutia</taxon>
        <taxon>Puniceicoccales</taxon>
        <taxon>Cerasicoccaceae</taxon>
        <taxon>Ruficoccus</taxon>
    </lineage>
</organism>
<dbReference type="SUPFAM" id="SSF75217">
    <property type="entry name" value="alpha/beta knot"/>
    <property type="match status" value="1"/>
</dbReference>
<dbReference type="NCBIfam" id="TIGR00186">
    <property type="entry name" value="rRNA_methyl_3"/>
    <property type="match status" value="1"/>
</dbReference>
<dbReference type="GO" id="GO:0003723">
    <property type="term" value="F:RNA binding"/>
    <property type="evidence" value="ECO:0007669"/>
    <property type="project" value="InterPro"/>
</dbReference>
<dbReference type="InterPro" id="IPR029028">
    <property type="entry name" value="Alpha/beta_knot_MTases"/>
</dbReference>
<reference evidence="5 6" key="1">
    <citation type="submission" date="2020-07" db="EMBL/GenBank/DDBJ databases">
        <authorList>
            <person name="Feng X."/>
        </authorList>
    </citation>
    <scope>NUCLEOTIDE SEQUENCE [LARGE SCALE GENOMIC DNA]</scope>
    <source>
        <strain evidence="5 6">JCM31066</strain>
    </source>
</reference>
<dbReference type="InterPro" id="IPR029026">
    <property type="entry name" value="tRNA_m1G_MTases_N"/>
</dbReference>
<name>A0A842HIS2_9BACT</name>
<dbReference type="GO" id="GO:0032259">
    <property type="term" value="P:methylation"/>
    <property type="evidence" value="ECO:0007669"/>
    <property type="project" value="UniProtKB-KW"/>
</dbReference>
<dbReference type="FunFam" id="3.40.1280.10:FF:000008">
    <property type="entry name" value="Group 3 RNA methyltransferase TrmH"/>
    <property type="match status" value="1"/>
</dbReference>
<dbReference type="CDD" id="cd18103">
    <property type="entry name" value="SpoU-like_RlmB"/>
    <property type="match status" value="1"/>
</dbReference>
<accession>A0A842HIS2</accession>
<dbReference type="Proteomes" id="UP000546464">
    <property type="component" value="Unassembled WGS sequence"/>
</dbReference>
<dbReference type="GO" id="GO:0005829">
    <property type="term" value="C:cytosol"/>
    <property type="evidence" value="ECO:0007669"/>
    <property type="project" value="TreeGrafter"/>
</dbReference>
<keyword evidence="6" id="KW-1185">Reference proteome</keyword>
<dbReference type="GO" id="GO:0006396">
    <property type="term" value="P:RNA processing"/>
    <property type="evidence" value="ECO:0007669"/>
    <property type="project" value="InterPro"/>
</dbReference>
<dbReference type="PANTHER" id="PTHR46429">
    <property type="entry name" value="23S RRNA (GUANOSINE-2'-O-)-METHYLTRANSFERASE RLMB"/>
    <property type="match status" value="1"/>
</dbReference>
<dbReference type="EMBL" id="JACHVB010000063">
    <property type="protein sequence ID" value="MBC2596259.1"/>
    <property type="molecule type" value="Genomic_DNA"/>
</dbReference>
<sequence length="167" mass="18245">MDEKQFLAKLRETEDPFVLVIDGVQDPHNLGACLRSADAAGVDFVIAPQKHTVGLTETVRRIACGGADKVPYIQVQNLNRTLEKMKEIGLWIVGTGDEESQLLYEVDMKGPLAIVLGREDLGVRKSIADKCDFLVKIPMCGHVDCLNLSVAAGICLFEAVRQRHSAG</sequence>
<dbReference type="Gene3D" id="3.40.1280.10">
    <property type="match status" value="1"/>
</dbReference>
<dbReference type="Pfam" id="PF00588">
    <property type="entry name" value="SpoU_methylase"/>
    <property type="match status" value="1"/>
</dbReference>
<feature type="domain" description="tRNA/rRNA methyltransferase SpoU type" evidence="4">
    <location>
        <begin position="17"/>
        <end position="157"/>
    </location>
</feature>
<dbReference type="GO" id="GO:0008173">
    <property type="term" value="F:RNA methyltransferase activity"/>
    <property type="evidence" value="ECO:0007669"/>
    <property type="project" value="InterPro"/>
</dbReference>
<evidence type="ECO:0000313" key="6">
    <source>
        <dbReference type="Proteomes" id="UP000546464"/>
    </source>
</evidence>
<evidence type="ECO:0000259" key="4">
    <source>
        <dbReference type="Pfam" id="PF00588"/>
    </source>
</evidence>
<dbReference type="InterPro" id="IPR004441">
    <property type="entry name" value="rRNA_MeTrfase_TrmH"/>
</dbReference>
<keyword evidence="3 5" id="KW-0808">Transferase</keyword>
<dbReference type="AlphaFoldDB" id="A0A842HIS2"/>
<evidence type="ECO:0000256" key="2">
    <source>
        <dbReference type="ARBA" id="ARBA00022603"/>
    </source>
</evidence>
<evidence type="ECO:0000256" key="3">
    <source>
        <dbReference type="ARBA" id="ARBA00022679"/>
    </source>
</evidence>
<comment type="similarity">
    <text evidence="1">Belongs to the class IV-like SAM-binding methyltransferase superfamily. RNA methyltransferase TrmH family.</text>
</comment>
<protein>
    <submittedName>
        <fullName evidence="5">23S rRNA (Guanosine(2251)-2'-O)-methyltransferase RlmB</fullName>
    </submittedName>
</protein>
<dbReference type="PANTHER" id="PTHR46429:SF1">
    <property type="entry name" value="23S RRNA (GUANOSINE-2'-O-)-METHYLTRANSFERASE RLMB"/>
    <property type="match status" value="1"/>
</dbReference>
<keyword evidence="2 5" id="KW-0489">Methyltransferase</keyword>